<sequence>AVEVLKAERVGHGYRTLEDQTLYRKLLAQNMHFEVRVSRKKKESFRFNFSLNSTLTGALMCPLQVCPISSKLTGACDPDFSKHPVIT</sequence>
<feature type="domain" description="Adenosine deaminase" evidence="1">
    <location>
        <begin position="1"/>
        <end position="35"/>
    </location>
</feature>
<evidence type="ECO:0000259" key="1">
    <source>
        <dbReference type="Pfam" id="PF00962"/>
    </source>
</evidence>
<comment type="caution">
    <text evidence="2">The sequence shown here is derived from an EMBL/GenBank/DDBJ whole genome shotgun (WGS) entry which is preliminary data.</text>
</comment>
<dbReference type="OrthoDB" id="272271at2759"/>
<protein>
    <submittedName>
        <fullName evidence="2">(spotted green pufferfish) hypothetical protein</fullName>
    </submittedName>
</protein>
<proteinExistence type="predicted"/>
<gene>
    <name evidence="2" type="ORF">GSTENG00003273001</name>
</gene>
<reference evidence="2" key="1">
    <citation type="journal article" date="2004" name="Nature">
        <title>Genome duplication in the teleost fish Tetraodon nigroviridis reveals the early vertebrate proto-karyotype.</title>
        <authorList>
            <person name="Jaillon O."/>
            <person name="Aury J.-M."/>
            <person name="Brunet F."/>
            <person name="Petit J.-L."/>
            <person name="Stange-Thomann N."/>
            <person name="Mauceli E."/>
            <person name="Bouneau L."/>
            <person name="Fischer C."/>
            <person name="Ozouf-Costaz C."/>
            <person name="Bernot A."/>
            <person name="Nicaud S."/>
            <person name="Jaffe D."/>
            <person name="Fisher S."/>
            <person name="Lutfalla G."/>
            <person name="Dossat C."/>
            <person name="Segurens B."/>
            <person name="Dasilva C."/>
            <person name="Salanoubat M."/>
            <person name="Levy M."/>
            <person name="Boudet N."/>
            <person name="Castellano S."/>
            <person name="Anthouard V."/>
            <person name="Jubin C."/>
            <person name="Castelli V."/>
            <person name="Katinka M."/>
            <person name="Vacherie B."/>
            <person name="Biemont C."/>
            <person name="Skalli Z."/>
            <person name="Cattolico L."/>
            <person name="Poulain J."/>
            <person name="De Berardinis V."/>
            <person name="Cruaud C."/>
            <person name="Duprat S."/>
            <person name="Brottier P."/>
            <person name="Coutanceau J.-P."/>
            <person name="Gouzy J."/>
            <person name="Parra G."/>
            <person name="Lardier G."/>
            <person name="Chapple C."/>
            <person name="McKernan K.J."/>
            <person name="McEwan P."/>
            <person name="Bosak S."/>
            <person name="Kellis M."/>
            <person name="Volff J.-N."/>
            <person name="Guigo R."/>
            <person name="Zody M.C."/>
            <person name="Mesirov J."/>
            <person name="Lindblad-Toh K."/>
            <person name="Birren B."/>
            <person name="Nusbaum C."/>
            <person name="Kahn D."/>
            <person name="Robinson-Rechavi M."/>
            <person name="Laudet V."/>
            <person name="Schachter V."/>
            <person name="Quetier F."/>
            <person name="Saurin W."/>
            <person name="Scarpelli C."/>
            <person name="Wincker P."/>
            <person name="Lander E.S."/>
            <person name="Weissenbach J."/>
            <person name="Roest Crollius H."/>
        </authorList>
    </citation>
    <scope>NUCLEOTIDE SEQUENCE [LARGE SCALE GENOMIC DNA]</scope>
</reference>
<dbReference type="KEGG" id="tng:GSTEN00003273G001"/>
<feature type="non-terminal residue" evidence="2">
    <location>
        <position position="1"/>
    </location>
</feature>
<dbReference type="Gene3D" id="3.20.20.140">
    <property type="entry name" value="Metal-dependent hydrolases"/>
    <property type="match status" value="1"/>
</dbReference>
<feature type="non-terminal residue" evidence="2">
    <location>
        <position position="87"/>
    </location>
</feature>
<organism evidence="2">
    <name type="scientific">Tetraodon nigroviridis</name>
    <name type="common">Spotted green pufferfish</name>
    <name type="synonym">Chelonodon nigroviridis</name>
    <dbReference type="NCBI Taxonomy" id="99883"/>
    <lineage>
        <taxon>Eukaryota</taxon>
        <taxon>Metazoa</taxon>
        <taxon>Chordata</taxon>
        <taxon>Craniata</taxon>
        <taxon>Vertebrata</taxon>
        <taxon>Euteleostomi</taxon>
        <taxon>Actinopterygii</taxon>
        <taxon>Neopterygii</taxon>
        <taxon>Teleostei</taxon>
        <taxon>Neoteleostei</taxon>
        <taxon>Acanthomorphata</taxon>
        <taxon>Eupercaria</taxon>
        <taxon>Tetraodontiformes</taxon>
        <taxon>Tetradontoidea</taxon>
        <taxon>Tetraodontidae</taxon>
        <taxon>Tetraodon</taxon>
    </lineage>
</organism>
<evidence type="ECO:0000313" key="2">
    <source>
        <dbReference type="EMBL" id="CAF89384.1"/>
    </source>
</evidence>
<reference evidence="2" key="2">
    <citation type="submission" date="2004-02" db="EMBL/GenBank/DDBJ databases">
        <authorList>
            <consortium name="Genoscope"/>
            <consortium name="Whitehead Institute Centre for Genome Research"/>
        </authorList>
    </citation>
    <scope>NUCLEOTIDE SEQUENCE</scope>
</reference>
<dbReference type="GO" id="GO:0019239">
    <property type="term" value="F:deaminase activity"/>
    <property type="evidence" value="ECO:0007669"/>
    <property type="project" value="InterPro"/>
</dbReference>
<dbReference type="InterPro" id="IPR001365">
    <property type="entry name" value="A_deaminase_dom"/>
</dbReference>
<dbReference type="EMBL" id="CAAE01006865">
    <property type="protein sequence ID" value="CAF89384.1"/>
    <property type="molecule type" value="Genomic_DNA"/>
</dbReference>
<dbReference type="Pfam" id="PF00962">
    <property type="entry name" value="A_deaminase"/>
    <property type="match status" value="1"/>
</dbReference>
<name>Q4TCJ8_TETNG</name>
<accession>Q4TCJ8</accession>
<dbReference type="AlphaFoldDB" id="Q4TCJ8"/>